<feature type="domain" description="Aldehyde dehydrogenase" evidence="2">
    <location>
        <begin position="3"/>
        <end position="403"/>
    </location>
</feature>
<dbReference type="GO" id="GO:0016620">
    <property type="term" value="F:oxidoreductase activity, acting on the aldehyde or oxo group of donors, NAD or NADP as acceptor"/>
    <property type="evidence" value="ECO:0007669"/>
    <property type="project" value="InterPro"/>
</dbReference>
<evidence type="ECO:0000259" key="2">
    <source>
        <dbReference type="Pfam" id="PF00171"/>
    </source>
</evidence>
<dbReference type="InterPro" id="IPR015590">
    <property type="entry name" value="Aldehyde_DH_dom"/>
</dbReference>
<evidence type="ECO:0000313" key="4">
    <source>
        <dbReference type="Proteomes" id="UP000186400"/>
    </source>
</evidence>
<organism evidence="3 4">
    <name type="scientific">Alkalispirochaeta americana</name>
    <dbReference type="NCBI Taxonomy" id="159291"/>
    <lineage>
        <taxon>Bacteria</taxon>
        <taxon>Pseudomonadati</taxon>
        <taxon>Spirochaetota</taxon>
        <taxon>Spirochaetia</taxon>
        <taxon>Spirochaetales</taxon>
        <taxon>Spirochaetaceae</taxon>
        <taxon>Alkalispirochaeta</taxon>
    </lineage>
</organism>
<keyword evidence="4" id="KW-1185">Reference proteome</keyword>
<dbReference type="STRING" id="159291.SAMN05920897_11484"/>
<dbReference type="Gene3D" id="3.40.309.10">
    <property type="entry name" value="Aldehyde Dehydrogenase, Chain A, domain 2"/>
    <property type="match status" value="1"/>
</dbReference>
<dbReference type="AlphaFoldDB" id="A0A1N6VE01"/>
<dbReference type="InterPro" id="IPR016161">
    <property type="entry name" value="Ald_DH/histidinol_DH"/>
</dbReference>
<dbReference type="RefSeq" id="WP_076489386.1">
    <property type="nucleotide sequence ID" value="NZ_FTMS01000014.1"/>
</dbReference>
<dbReference type="InterPro" id="IPR016162">
    <property type="entry name" value="Ald_DH_N"/>
</dbReference>
<evidence type="ECO:0000256" key="1">
    <source>
        <dbReference type="ARBA" id="ARBA00023002"/>
    </source>
</evidence>
<protein>
    <submittedName>
        <fullName evidence="3">Sulfoacetaldehyde dehydrogenase</fullName>
    </submittedName>
</protein>
<name>A0A1N6VE01_9SPIO</name>
<dbReference type="OrthoDB" id="9815791at2"/>
<dbReference type="PANTHER" id="PTHR11699">
    <property type="entry name" value="ALDEHYDE DEHYDROGENASE-RELATED"/>
    <property type="match status" value="1"/>
</dbReference>
<reference evidence="3 4" key="1">
    <citation type="submission" date="2017-01" db="EMBL/GenBank/DDBJ databases">
        <authorList>
            <person name="Mah S.A."/>
            <person name="Swanson W.J."/>
            <person name="Moy G.W."/>
            <person name="Vacquier V.D."/>
        </authorList>
    </citation>
    <scope>NUCLEOTIDE SEQUENCE [LARGE SCALE GENOMIC DNA]</scope>
    <source>
        <strain evidence="3 4">ASpG1</strain>
    </source>
</reference>
<dbReference type="Gene3D" id="3.40.605.10">
    <property type="entry name" value="Aldehyde Dehydrogenase, Chain A, domain 1"/>
    <property type="match status" value="1"/>
</dbReference>
<gene>
    <name evidence="3" type="ORF">SAMN05920897_11484</name>
</gene>
<dbReference type="CDD" id="cd07122">
    <property type="entry name" value="ALDH_F20_ACDH"/>
    <property type="match status" value="1"/>
</dbReference>
<sequence>MSSADQTVIASLMERARAAQEKIAAYTQEEIDDLCLSVGWEVYNDENIGKLAECAVQATGMGNVADKITKHKVKVLGVLKDLQQARTVGLIERDEIRGLSKYAKPVGVVGALLPVTNPTATPASNGLSILKGRNAVIFAPHPRAARASALAVEFMRRGLRRVGAPEDLVQIVDEPSLEQTGELMKQVDLVVATGGGAMVKAAYSSGTPAFGVGPGNSVQIVAEDADLADAAAKIALSKAFDHATSCSSENSIIVEDSVYDKMLSELVNHQGCYLATSRERSQLESWLWRPNKKGVVSLNPEIIARSAETIAAGAGITLPEGTRVILVEGQHPLEQDPFSQEKLCPVLTVYRYTRWEEAVDLLVRLTDQAGTGHSCGIHTFREDYIHHLGETIRTSRIMVRQAQAPGNGGNFFNAMPSTVTLGCGTWGGNITTENIYWKHFINVTWVSEPIPPDRPGDEEIWGSFWTRYRK</sequence>
<accession>A0A1N6VE01</accession>
<proteinExistence type="predicted"/>
<dbReference type="SUPFAM" id="SSF53720">
    <property type="entry name" value="ALDH-like"/>
    <property type="match status" value="1"/>
</dbReference>
<dbReference type="EMBL" id="FTMS01000014">
    <property type="protein sequence ID" value="SIQ76163.1"/>
    <property type="molecule type" value="Genomic_DNA"/>
</dbReference>
<dbReference type="Proteomes" id="UP000186400">
    <property type="component" value="Unassembled WGS sequence"/>
</dbReference>
<keyword evidence="1" id="KW-0560">Oxidoreductase</keyword>
<dbReference type="InterPro" id="IPR016163">
    <property type="entry name" value="Ald_DH_C"/>
</dbReference>
<dbReference type="Pfam" id="PF00171">
    <property type="entry name" value="Aldedh"/>
    <property type="match status" value="1"/>
</dbReference>
<evidence type="ECO:0000313" key="3">
    <source>
        <dbReference type="EMBL" id="SIQ76163.1"/>
    </source>
</evidence>